<dbReference type="EMBL" id="CP060811">
    <property type="protein sequence ID" value="QQN87118.1"/>
    <property type="molecule type" value="Genomic_DNA"/>
</dbReference>
<dbReference type="CDD" id="cd02440">
    <property type="entry name" value="AdoMet_MTases"/>
    <property type="match status" value="1"/>
</dbReference>
<sequence>MNQLQHFESFMQELYKTFHAHDLQQTERLQRYRNIEPESGRFLSLLIRAQQSKRILEIGTSTGYSTLWLAEAARQTQAMITTLEIDAERVAQAEQYANQLGLKDLIDFKVTDALYYLQAEQDVFDFILLDAERDAYVDYWTHLARLLKPKGGVLLVDNVISHAAEVEEFIQLIQQDSRFIMSTLPIGAGLLMVTYR</sequence>
<keyword evidence="2 4" id="KW-0808">Transferase</keyword>
<keyword evidence="3" id="KW-0949">S-adenosyl-L-methionine</keyword>
<dbReference type="InterPro" id="IPR029063">
    <property type="entry name" value="SAM-dependent_MTases_sf"/>
</dbReference>
<dbReference type="Pfam" id="PF01596">
    <property type="entry name" value="Methyltransf_3"/>
    <property type="match status" value="1"/>
</dbReference>
<evidence type="ECO:0000256" key="3">
    <source>
        <dbReference type="ARBA" id="ARBA00022691"/>
    </source>
</evidence>
<protein>
    <submittedName>
        <fullName evidence="4">O-methyltransferase</fullName>
    </submittedName>
</protein>
<evidence type="ECO:0000313" key="5">
    <source>
        <dbReference type="Proteomes" id="UP000596079"/>
    </source>
</evidence>
<dbReference type="GO" id="GO:0008171">
    <property type="term" value="F:O-methyltransferase activity"/>
    <property type="evidence" value="ECO:0007669"/>
    <property type="project" value="InterPro"/>
</dbReference>
<dbReference type="PROSITE" id="PS51682">
    <property type="entry name" value="SAM_OMT_I"/>
    <property type="match status" value="1"/>
</dbReference>
<dbReference type="AlphaFoldDB" id="A0A7T8APQ2"/>
<dbReference type="GO" id="GO:0032259">
    <property type="term" value="P:methylation"/>
    <property type="evidence" value="ECO:0007669"/>
    <property type="project" value="UniProtKB-KW"/>
</dbReference>
<evidence type="ECO:0000256" key="2">
    <source>
        <dbReference type="ARBA" id="ARBA00022679"/>
    </source>
</evidence>
<evidence type="ECO:0000313" key="4">
    <source>
        <dbReference type="EMBL" id="QQN87118.1"/>
    </source>
</evidence>
<dbReference type="Gene3D" id="3.40.50.150">
    <property type="entry name" value="Vaccinia Virus protein VP39"/>
    <property type="match status" value="1"/>
</dbReference>
<dbReference type="PANTHER" id="PTHR43167">
    <property type="entry name" value="PUTATIVE (AFU_ORTHOLOGUE AFUA_6G01830)-RELATED"/>
    <property type="match status" value="1"/>
</dbReference>
<reference evidence="4 5" key="1">
    <citation type="submission" date="2020-08" db="EMBL/GenBank/DDBJ databases">
        <title>Emergence of ISAba1-mediated novel tet(X) in Acinetobacter variabilis from a chicken farm.</title>
        <authorList>
            <person name="Peng K."/>
            <person name="Li R."/>
        </authorList>
    </citation>
    <scope>NUCLEOTIDE SEQUENCE [LARGE SCALE GENOMIC DNA]</scope>
    <source>
        <strain evidence="4 5">XM9F202-2</strain>
    </source>
</reference>
<dbReference type="SUPFAM" id="SSF53335">
    <property type="entry name" value="S-adenosyl-L-methionine-dependent methyltransferases"/>
    <property type="match status" value="1"/>
</dbReference>
<proteinExistence type="predicted"/>
<accession>A0A7T8APQ2</accession>
<gene>
    <name evidence="4" type="ORF">IAQ69_09530</name>
</gene>
<dbReference type="Proteomes" id="UP000596079">
    <property type="component" value="Chromosome"/>
</dbReference>
<keyword evidence="1 4" id="KW-0489">Methyltransferase</keyword>
<evidence type="ECO:0000256" key="1">
    <source>
        <dbReference type="ARBA" id="ARBA00022603"/>
    </source>
</evidence>
<dbReference type="InterPro" id="IPR002935">
    <property type="entry name" value="SAM_O-MeTrfase"/>
</dbReference>
<dbReference type="PANTHER" id="PTHR43167:SF1">
    <property type="entry name" value="PUTATIVE (AFU_ORTHOLOGUE AFUA_6G01830)-RELATED"/>
    <property type="match status" value="1"/>
</dbReference>
<name>A0A7T8APQ2_9GAMM</name>
<dbReference type="RefSeq" id="WP_200228795.1">
    <property type="nucleotide sequence ID" value="NZ_CP060811.1"/>
</dbReference>
<organism evidence="4 5">
    <name type="scientific">Acinetobacter variabilis</name>
    <dbReference type="NCBI Taxonomy" id="70346"/>
    <lineage>
        <taxon>Bacteria</taxon>
        <taxon>Pseudomonadati</taxon>
        <taxon>Pseudomonadota</taxon>
        <taxon>Gammaproteobacteria</taxon>
        <taxon>Moraxellales</taxon>
        <taxon>Moraxellaceae</taxon>
        <taxon>Acinetobacter</taxon>
    </lineage>
</organism>